<sequence length="156" mass="18284">GNNSGQPSTVVDNTIMVMLAMEYSLESLNISEEESLQLIKYYCNGDDIMFAVEPSREWIFDKISHHFQQLGLNYIFEERTKEVQELEYMSLRGLKVGENLVPKLSKERIVSIVQWRKREGPDNTFAALNAAIMESWGYEDLTFWLRVYYLWLIEKA</sequence>
<name>Q4F981_9POTY</name>
<dbReference type="EMBL" id="DQ098902">
    <property type="protein sequence ID" value="AAZ08328.1"/>
    <property type="molecule type" value="Genomic_RNA"/>
</dbReference>
<evidence type="ECO:0000256" key="5">
    <source>
        <dbReference type="ARBA" id="ARBA00022953"/>
    </source>
</evidence>
<feature type="non-terminal residue" evidence="7">
    <location>
        <position position="1"/>
    </location>
</feature>
<dbReference type="Gene3D" id="3.30.70.270">
    <property type="match status" value="1"/>
</dbReference>
<keyword evidence="2" id="KW-0808">Transferase</keyword>
<evidence type="ECO:0000256" key="2">
    <source>
        <dbReference type="ARBA" id="ARBA00022679"/>
    </source>
</evidence>
<dbReference type="InterPro" id="IPR043502">
    <property type="entry name" value="DNA/RNA_pol_sf"/>
</dbReference>
<accession>Q4F981</accession>
<keyword evidence="1" id="KW-0696">RNA-directed RNA polymerase</keyword>
<keyword evidence="3" id="KW-0548">Nucleotidyltransferase</keyword>
<dbReference type="GO" id="GO:0003968">
    <property type="term" value="F:RNA-directed RNA polymerase activity"/>
    <property type="evidence" value="ECO:0007669"/>
    <property type="project" value="UniProtKB-KW"/>
</dbReference>
<evidence type="ECO:0000256" key="3">
    <source>
        <dbReference type="ARBA" id="ARBA00022695"/>
    </source>
</evidence>
<dbReference type="GO" id="GO:0000166">
    <property type="term" value="F:nucleotide binding"/>
    <property type="evidence" value="ECO:0007669"/>
    <property type="project" value="UniProtKB-KW"/>
</dbReference>
<dbReference type="InterPro" id="IPR043128">
    <property type="entry name" value="Rev_trsase/Diguanyl_cyclase"/>
</dbReference>
<reference evidence="7" key="1">
    <citation type="submission" date="2005-06" db="EMBL/GenBank/DDBJ databases">
        <title>Potyviruses in Australian native plants.</title>
        <authorList>
            <person name="Mackenzie A.M."/>
            <person name="Gibbs A.J."/>
        </authorList>
    </citation>
    <scope>NUCLEOTIDE SEQUENCE</scope>
</reference>
<keyword evidence="5" id="KW-0693">Viral RNA replication</keyword>
<dbReference type="InterPro" id="IPR001205">
    <property type="entry name" value="RNA-dir_pol_C"/>
</dbReference>
<evidence type="ECO:0000313" key="7">
    <source>
        <dbReference type="EMBL" id="AAZ08328.1"/>
    </source>
</evidence>
<protein>
    <submittedName>
        <fullName evidence="7">Polyprotein</fullName>
    </submittedName>
</protein>
<dbReference type="GO" id="GO:0006351">
    <property type="term" value="P:DNA-templated transcription"/>
    <property type="evidence" value="ECO:0007669"/>
    <property type="project" value="InterPro"/>
</dbReference>
<dbReference type="InterPro" id="IPR007094">
    <property type="entry name" value="RNA-dir_pol_PSvirus"/>
</dbReference>
<keyword evidence="4" id="KW-0547">Nucleotide-binding</keyword>
<dbReference type="GO" id="GO:0039694">
    <property type="term" value="P:viral RNA genome replication"/>
    <property type="evidence" value="ECO:0007669"/>
    <property type="project" value="InterPro"/>
</dbReference>
<organism evidence="7">
    <name type="scientific">Glycine virus Y</name>
    <dbReference type="NCBI Taxonomy" id="336011"/>
    <lineage>
        <taxon>Viruses</taxon>
        <taxon>Riboviria</taxon>
        <taxon>Orthornavirae</taxon>
        <taxon>Pisuviricota</taxon>
        <taxon>Stelpaviricetes</taxon>
        <taxon>Patatavirales</taxon>
        <taxon>Potyviridae</taxon>
    </lineage>
</organism>
<proteinExistence type="predicted"/>
<dbReference type="GO" id="GO:0003723">
    <property type="term" value="F:RNA binding"/>
    <property type="evidence" value="ECO:0007669"/>
    <property type="project" value="InterPro"/>
</dbReference>
<feature type="non-terminal residue" evidence="7">
    <location>
        <position position="156"/>
    </location>
</feature>
<evidence type="ECO:0000256" key="1">
    <source>
        <dbReference type="ARBA" id="ARBA00022484"/>
    </source>
</evidence>
<evidence type="ECO:0000259" key="6">
    <source>
        <dbReference type="PROSITE" id="PS50507"/>
    </source>
</evidence>
<dbReference type="SUPFAM" id="SSF56672">
    <property type="entry name" value="DNA/RNA polymerases"/>
    <property type="match status" value="1"/>
</dbReference>
<dbReference type="Pfam" id="PF00680">
    <property type="entry name" value="RdRP_1"/>
    <property type="match status" value="1"/>
</dbReference>
<feature type="domain" description="RdRp catalytic" evidence="6">
    <location>
        <begin position="1"/>
        <end position="60"/>
    </location>
</feature>
<dbReference type="PROSITE" id="PS50507">
    <property type="entry name" value="RDRP_SSRNA_POS"/>
    <property type="match status" value="1"/>
</dbReference>
<evidence type="ECO:0000256" key="4">
    <source>
        <dbReference type="ARBA" id="ARBA00022741"/>
    </source>
</evidence>